<proteinExistence type="predicted"/>
<sequence>MEKLNLNDVIKLDRKEKLTVDGHTDSYQVYKIKLTDLYYNDQNDRIASWISKYKFDNEVSEMNIANREEYNEIVSQFIIKSNEKAFKSTKKNIELIGQEVPAVILMDGRIIDGNRRFTCLREIEKEKNETGYIEAIVLEKDITSDQKAIKLLELYLQHGREERVGYNPVDRLVGIYKDVVQTELVSVEEYAKTTSMELKEVKDMVKRAELMVEFLEFINMPEQYHVARDLEIEGPIREIETVLKKAKDEEVMEDIKNIIFASILMKPKGDITRYIRDFKNIINSTYQDEFIEHQLDLTEKVLEKIDEAEEVNTKFINQHVRAQEEIKEEMLEGFEKYQERLKKNKTLNSPAAQIEKAILAIESIDTNIVKKLNDEGYHKLLDALIQLDDTINSFKNEVTGDESIHN</sequence>
<evidence type="ECO:0000313" key="1">
    <source>
        <dbReference type="EMBL" id="UTH14194.1"/>
    </source>
</evidence>
<reference evidence="1" key="1">
    <citation type="submission" date="2021-04" db="EMBL/GenBank/DDBJ databases">
        <title>Complete Genome Sequences of Macrococcus spp. from dog and cattle.</title>
        <authorList>
            <person name="Schwendener S."/>
            <person name="Perreten V."/>
        </authorList>
    </citation>
    <scope>NUCLEOTIDE SEQUENCE</scope>
    <source>
        <strain evidence="1">Epi0143-OL</strain>
    </source>
</reference>
<gene>
    <name evidence="1" type="ORF">KFV11_02180</name>
</gene>
<evidence type="ECO:0000313" key="2">
    <source>
        <dbReference type="Proteomes" id="UP001057381"/>
    </source>
</evidence>
<dbReference type="EMBL" id="CP073809">
    <property type="protein sequence ID" value="UTH14194.1"/>
    <property type="molecule type" value="Genomic_DNA"/>
</dbReference>
<dbReference type="Proteomes" id="UP001057381">
    <property type="component" value="Chromosome"/>
</dbReference>
<dbReference type="KEGG" id="mequ:KFV11_02180"/>
<evidence type="ECO:0008006" key="3">
    <source>
        <dbReference type="Google" id="ProtNLM"/>
    </source>
</evidence>
<dbReference type="RefSeq" id="WP_254250226.1">
    <property type="nucleotide sequence ID" value="NZ_CP073809.1"/>
</dbReference>
<dbReference type="AlphaFoldDB" id="A0A9Q9BRD5"/>
<name>A0A9Q9BRD5_9STAP</name>
<accession>A0A9Q9BRD5</accession>
<organism evidence="1 2">
    <name type="scientific">Macrococcus equipercicus</name>
    <dbReference type="NCBI Taxonomy" id="69967"/>
    <lineage>
        <taxon>Bacteria</taxon>
        <taxon>Bacillati</taxon>
        <taxon>Bacillota</taxon>
        <taxon>Bacilli</taxon>
        <taxon>Bacillales</taxon>
        <taxon>Staphylococcaceae</taxon>
        <taxon>Macrococcus</taxon>
    </lineage>
</organism>
<protein>
    <recommendedName>
        <fullName evidence="3">ParB/Sulfiredoxin domain-containing protein</fullName>
    </recommendedName>
</protein>